<dbReference type="InterPro" id="IPR016193">
    <property type="entry name" value="Cytidine_deaminase-like"/>
</dbReference>
<dbReference type="PANTHER" id="PTHR38011:SF7">
    <property type="entry name" value="2,5-DIAMINO-6-RIBOSYLAMINO-4(3H)-PYRIMIDINONE 5'-PHOSPHATE REDUCTASE"/>
    <property type="match status" value="1"/>
</dbReference>
<keyword evidence="5" id="KW-0511">Multifunctional enzyme</keyword>
<gene>
    <name evidence="7" type="ORF">METZ01_LOCUS59381</name>
</gene>
<dbReference type="Gene3D" id="3.40.430.10">
    <property type="entry name" value="Dihydrofolate Reductase, subunit A"/>
    <property type="match status" value="1"/>
</dbReference>
<evidence type="ECO:0000256" key="2">
    <source>
        <dbReference type="ARBA" id="ARBA00013173"/>
    </source>
</evidence>
<dbReference type="UniPathway" id="UPA00275">
    <property type="reaction ID" value="UER00402"/>
</dbReference>
<dbReference type="SUPFAM" id="SSF53597">
    <property type="entry name" value="Dihydrofolate reductase-like"/>
    <property type="match status" value="1"/>
</dbReference>
<dbReference type="InterPro" id="IPR011549">
    <property type="entry name" value="RibD_C"/>
</dbReference>
<keyword evidence="4" id="KW-0560">Oxidoreductase</keyword>
<dbReference type="CDD" id="cd01284">
    <property type="entry name" value="Riboflavin_deaminase-reductase"/>
    <property type="match status" value="1"/>
</dbReference>
<dbReference type="InterPro" id="IPR002125">
    <property type="entry name" value="CMP_dCMP_dom"/>
</dbReference>
<reference evidence="7" key="1">
    <citation type="submission" date="2018-05" db="EMBL/GenBank/DDBJ databases">
        <authorList>
            <person name="Lanie J.A."/>
            <person name="Ng W.-L."/>
            <person name="Kazmierczak K.M."/>
            <person name="Andrzejewski T.M."/>
            <person name="Davidsen T.M."/>
            <person name="Wayne K.J."/>
            <person name="Tettelin H."/>
            <person name="Glass J.I."/>
            <person name="Rusch D."/>
            <person name="Podicherti R."/>
            <person name="Tsui H.-C.T."/>
            <person name="Winkler M.E."/>
        </authorList>
    </citation>
    <scope>NUCLEOTIDE SEQUENCE</scope>
</reference>
<dbReference type="InterPro" id="IPR002734">
    <property type="entry name" value="RibDG_C"/>
</dbReference>
<dbReference type="PROSITE" id="PS51747">
    <property type="entry name" value="CYT_DCMP_DEAMINASES_2"/>
    <property type="match status" value="1"/>
</dbReference>
<organism evidence="7">
    <name type="scientific">marine metagenome</name>
    <dbReference type="NCBI Taxonomy" id="408172"/>
    <lineage>
        <taxon>unclassified sequences</taxon>
        <taxon>metagenomes</taxon>
        <taxon>ecological metagenomes</taxon>
    </lineage>
</organism>
<comment type="pathway">
    <text evidence="1">Cofactor biosynthesis; riboflavin biosynthesis; 5-amino-6-(D-ribitylamino)uracil from GTP: step 3/4.</text>
</comment>
<dbReference type="EMBL" id="UINC01003462">
    <property type="protein sequence ID" value="SVA06527.1"/>
    <property type="molecule type" value="Genomic_DNA"/>
</dbReference>
<evidence type="ECO:0000256" key="4">
    <source>
        <dbReference type="ARBA" id="ARBA00023002"/>
    </source>
</evidence>
<dbReference type="SUPFAM" id="SSF53927">
    <property type="entry name" value="Cytidine deaminase-like"/>
    <property type="match status" value="1"/>
</dbReference>
<feature type="domain" description="CMP/dCMP-type deaminase" evidence="6">
    <location>
        <begin position="7"/>
        <end position="118"/>
    </location>
</feature>
<dbReference type="NCBIfam" id="TIGR00326">
    <property type="entry name" value="eubact_ribD"/>
    <property type="match status" value="1"/>
</dbReference>
<dbReference type="GO" id="GO:0008835">
    <property type="term" value="F:diaminohydroxyphosphoribosylaminopyrimidine deaminase activity"/>
    <property type="evidence" value="ECO:0007669"/>
    <property type="project" value="InterPro"/>
</dbReference>
<dbReference type="AlphaFoldDB" id="A0A381SVT9"/>
<accession>A0A381SVT9</accession>
<evidence type="ECO:0000313" key="7">
    <source>
        <dbReference type="EMBL" id="SVA06527.1"/>
    </source>
</evidence>
<dbReference type="GO" id="GO:0009231">
    <property type="term" value="P:riboflavin biosynthetic process"/>
    <property type="evidence" value="ECO:0007669"/>
    <property type="project" value="UniProtKB-UniPathway"/>
</dbReference>
<dbReference type="GO" id="GO:0008703">
    <property type="term" value="F:5-amino-6-(5-phosphoribosylamino)uracil reductase activity"/>
    <property type="evidence" value="ECO:0007669"/>
    <property type="project" value="UniProtKB-EC"/>
</dbReference>
<dbReference type="InterPro" id="IPR004794">
    <property type="entry name" value="Eubact_RibD"/>
</dbReference>
<dbReference type="Gene3D" id="3.40.140.10">
    <property type="entry name" value="Cytidine Deaminase, domain 2"/>
    <property type="match status" value="1"/>
</dbReference>
<dbReference type="Pfam" id="PF01872">
    <property type="entry name" value="RibD_C"/>
    <property type="match status" value="1"/>
</dbReference>
<dbReference type="NCBIfam" id="TIGR00227">
    <property type="entry name" value="ribD_Cterm"/>
    <property type="match status" value="1"/>
</dbReference>
<evidence type="ECO:0000256" key="1">
    <source>
        <dbReference type="ARBA" id="ARBA00004910"/>
    </source>
</evidence>
<dbReference type="GO" id="GO:0050661">
    <property type="term" value="F:NADP binding"/>
    <property type="evidence" value="ECO:0007669"/>
    <property type="project" value="InterPro"/>
</dbReference>
<dbReference type="PIRSF" id="PIRSF006769">
    <property type="entry name" value="RibD"/>
    <property type="match status" value="1"/>
</dbReference>
<evidence type="ECO:0000259" key="6">
    <source>
        <dbReference type="PROSITE" id="PS51747"/>
    </source>
</evidence>
<evidence type="ECO:0000256" key="3">
    <source>
        <dbReference type="ARBA" id="ARBA00022857"/>
    </source>
</evidence>
<dbReference type="InterPro" id="IPR024072">
    <property type="entry name" value="DHFR-like_dom_sf"/>
</dbReference>
<dbReference type="Pfam" id="PF00383">
    <property type="entry name" value="dCMP_cyt_deam_1"/>
    <property type="match status" value="1"/>
</dbReference>
<sequence length="380" mass="40215">MRGIAINNPLDRALQLARHAKGSVAPRPAVGAVVVKNGKIVGEGATQPRPGNHAELMALSQAGTQTKDATLYCSLEPHAFQGVAPPCTDAIIKSGITTVVSPLEDPNPKVSGNGYRQLTASHIDVVRNCTEKQKFEAEQLIEGFAHHIKTGLPMVTLKLATSLDGKIATRAGDSRWITNEKSRERVHEMRHQTDALITGVGTVLSDNPRLTARDHLGKATGRPILRVVIDSNGRMPASASMLKEPGEILWVIRDDIDANPPNDYVSILRASGKDGKIELSTVIQELGSRGLNDVMVEAGAGLAGAFVEGGHVNKIAAFIAPMIIGGNDAVSAIAGKGIEALSDALTLERVSFSMIDSDILIEGYVYSSPKTSSSSTSQAK</sequence>
<protein>
    <recommendedName>
        <fullName evidence="2">5-amino-6-(5-phosphoribosylamino)uracil reductase</fullName>
        <ecNumber evidence="2">1.1.1.193</ecNumber>
    </recommendedName>
</protein>
<proteinExistence type="predicted"/>
<dbReference type="InterPro" id="IPR050765">
    <property type="entry name" value="Riboflavin_Biosynth_HTPR"/>
</dbReference>
<evidence type="ECO:0000256" key="5">
    <source>
        <dbReference type="ARBA" id="ARBA00023268"/>
    </source>
</evidence>
<keyword evidence="3" id="KW-0521">NADP</keyword>
<dbReference type="PANTHER" id="PTHR38011">
    <property type="entry name" value="DIHYDROFOLATE REDUCTASE FAMILY PROTEIN (AFU_ORTHOLOGUE AFUA_8G06820)"/>
    <property type="match status" value="1"/>
</dbReference>
<name>A0A381SVT9_9ZZZZ</name>
<dbReference type="EC" id="1.1.1.193" evidence="2"/>